<protein>
    <recommendedName>
        <fullName evidence="2">DUF4367 domain-containing protein</fullName>
    </recommendedName>
</protein>
<keyword evidence="1" id="KW-0472">Membrane</keyword>
<gene>
    <name evidence="3" type="ORF">ADS79_27215</name>
</gene>
<accession>A0A0K9YLM2</accession>
<dbReference type="InterPro" id="IPR025377">
    <property type="entry name" value="DUF4367"/>
</dbReference>
<dbReference type="Proteomes" id="UP000036834">
    <property type="component" value="Unassembled WGS sequence"/>
</dbReference>
<feature type="domain" description="DUF4367" evidence="2">
    <location>
        <begin position="204"/>
        <end position="298"/>
    </location>
</feature>
<keyword evidence="1" id="KW-1133">Transmembrane helix</keyword>
<dbReference type="Pfam" id="PF14285">
    <property type="entry name" value="DUF4367"/>
    <property type="match status" value="1"/>
</dbReference>
<comment type="caution">
    <text evidence="3">The sequence shown here is derived from an EMBL/GenBank/DDBJ whole genome shotgun (WGS) entry which is preliminary data.</text>
</comment>
<dbReference type="PATRIC" id="fig|54915.3.peg.4629"/>
<evidence type="ECO:0000313" key="3">
    <source>
        <dbReference type="EMBL" id="KNB69557.1"/>
    </source>
</evidence>
<organism evidence="3 4">
    <name type="scientific">Brevibacillus reuszeri</name>
    <dbReference type="NCBI Taxonomy" id="54915"/>
    <lineage>
        <taxon>Bacteria</taxon>
        <taxon>Bacillati</taxon>
        <taxon>Bacillota</taxon>
        <taxon>Bacilli</taxon>
        <taxon>Bacillales</taxon>
        <taxon>Paenibacillaceae</taxon>
        <taxon>Brevibacillus</taxon>
    </lineage>
</organism>
<proteinExistence type="predicted"/>
<sequence>MTRSQQSSEWKRQLMDVVDDDFDVKDQVLQKLHERKKQREAISVKKRIGLIVAATLVLGGTTAFAAMKVYELKNDQGEAVVRINETTESKREYSGNRIEIVNQIRENLQPGARVAVYIAGPDNPDKNVSFMEIPSFISVQSELQTKVGTFFEIPEELVGGYKFAEGHINHQLSGSMQELFDEMIKEAERDNKNVVVRELPANPNVQYLYLTYKHNKGEVMLTLTNFENMKWVSDEAGPDETVEKVTVQKKEALYHVRKLKDKEAKYVQFYQDDKKRLIEVRTMEPDITKEDLLKIAEKL</sequence>
<feature type="transmembrane region" description="Helical" evidence="1">
    <location>
        <begin position="48"/>
        <end position="67"/>
    </location>
</feature>
<dbReference type="AlphaFoldDB" id="A0A0K9YLM2"/>
<keyword evidence="1" id="KW-0812">Transmembrane</keyword>
<dbReference type="OrthoDB" id="2474034at2"/>
<reference evidence="4" key="1">
    <citation type="submission" date="2015-07" db="EMBL/GenBank/DDBJ databases">
        <title>Genome sequencing project for genomic taxonomy and phylogenomics of Bacillus-like bacteria.</title>
        <authorList>
            <person name="Liu B."/>
            <person name="Wang J."/>
            <person name="Zhu Y."/>
            <person name="Liu G."/>
            <person name="Chen Q."/>
            <person name="Chen Z."/>
            <person name="Lan J."/>
            <person name="Che J."/>
            <person name="Ge C."/>
            <person name="Shi H."/>
            <person name="Pan Z."/>
            <person name="Liu X."/>
        </authorList>
    </citation>
    <scope>NUCLEOTIDE SEQUENCE [LARGE SCALE GENOMIC DNA]</scope>
    <source>
        <strain evidence="4">DSM 9887</strain>
    </source>
</reference>
<dbReference type="STRING" id="54915.ADS79_27215"/>
<evidence type="ECO:0000313" key="4">
    <source>
        <dbReference type="Proteomes" id="UP000036834"/>
    </source>
</evidence>
<evidence type="ECO:0000256" key="1">
    <source>
        <dbReference type="SAM" id="Phobius"/>
    </source>
</evidence>
<dbReference type="RefSeq" id="WP_049741582.1">
    <property type="nucleotide sequence ID" value="NZ_BJON01000020.1"/>
</dbReference>
<evidence type="ECO:0000259" key="2">
    <source>
        <dbReference type="Pfam" id="PF14285"/>
    </source>
</evidence>
<name>A0A0K9YLM2_9BACL</name>
<dbReference type="EMBL" id="LGIQ01000011">
    <property type="protein sequence ID" value="KNB69557.1"/>
    <property type="molecule type" value="Genomic_DNA"/>
</dbReference>